<name>A0A8J8B580_9FIRM</name>
<evidence type="ECO:0000259" key="3">
    <source>
        <dbReference type="Pfam" id="PF02550"/>
    </source>
</evidence>
<dbReference type="AlphaFoldDB" id="A0A8J8B580"/>
<dbReference type="SUPFAM" id="SSF100950">
    <property type="entry name" value="NagB/RpiA/CoA transferase-like"/>
    <property type="match status" value="2"/>
</dbReference>
<dbReference type="PANTHER" id="PTHR21432">
    <property type="entry name" value="ACETYL-COA HYDROLASE-RELATED"/>
    <property type="match status" value="1"/>
</dbReference>
<reference evidence="5" key="2">
    <citation type="submission" date="2021-04" db="EMBL/GenBank/DDBJ databases">
        <authorList>
            <person name="Liu J."/>
        </authorList>
    </citation>
    <scope>NUCLEOTIDE SEQUENCE</scope>
    <source>
        <strain evidence="5">BAD-6</strain>
    </source>
</reference>
<evidence type="ECO:0000256" key="1">
    <source>
        <dbReference type="ARBA" id="ARBA00009632"/>
    </source>
</evidence>
<feature type="domain" description="Acetyl-CoA hydrolase/transferase N-terminal" evidence="3">
    <location>
        <begin position="22"/>
        <end position="178"/>
    </location>
</feature>
<accession>A0A8J8B580</accession>
<keyword evidence="5" id="KW-0378">Hydrolase</keyword>
<dbReference type="InterPro" id="IPR046433">
    <property type="entry name" value="ActCoA_hydro"/>
</dbReference>
<dbReference type="Pfam" id="PF02550">
    <property type="entry name" value="AcetylCoA_hydro"/>
    <property type="match status" value="1"/>
</dbReference>
<dbReference type="InterPro" id="IPR037171">
    <property type="entry name" value="NagB/RpiA_transferase-like"/>
</dbReference>
<dbReference type="InterPro" id="IPR038460">
    <property type="entry name" value="AcetylCoA_hyd_C_sf"/>
</dbReference>
<dbReference type="Proteomes" id="UP000675664">
    <property type="component" value="Unassembled WGS sequence"/>
</dbReference>
<reference evidence="5" key="1">
    <citation type="submission" date="2021-04" db="EMBL/GenBank/DDBJ databases">
        <title>Sinoanaerobacter chloroacetimidivorans sp. nov., an obligate anaerobic bacterium isolated from anaerobic sludge.</title>
        <authorList>
            <person name="Bao Y."/>
        </authorList>
    </citation>
    <scope>NUCLEOTIDE SEQUENCE</scope>
    <source>
        <strain evidence="5">BAD-6</strain>
    </source>
</reference>
<dbReference type="InterPro" id="IPR003702">
    <property type="entry name" value="ActCoA_hydro_N"/>
</dbReference>
<protein>
    <submittedName>
        <fullName evidence="5">Acetyl-CoA hydrolase/transferase family protein</fullName>
    </submittedName>
</protein>
<dbReference type="InterPro" id="IPR026888">
    <property type="entry name" value="AcetylCoA_hyd_C"/>
</dbReference>
<dbReference type="GO" id="GO:0016787">
    <property type="term" value="F:hydrolase activity"/>
    <property type="evidence" value="ECO:0007669"/>
    <property type="project" value="UniProtKB-KW"/>
</dbReference>
<evidence type="ECO:0000313" key="5">
    <source>
        <dbReference type="EMBL" id="MBR0600085.1"/>
    </source>
</evidence>
<dbReference type="GO" id="GO:0006083">
    <property type="term" value="P:acetate metabolic process"/>
    <property type="evidence" value="ECO:0007669"/>
    <property type="project" value="InterPro"/>
</dbReference>
<proteinExistence type="inferred from homology"/>
<feature type="domain" description="Acetyl-CoA hydrolase/transferase C-terminal" evidence="4">
    <location>
        <begin position="277"/>
        <end position="431"/>
    </location>
</feature>
<organism evidence="5 6">
    <name type="scientific">Sinanaerobacter chloroacetimidivorans</name>
    <dbReference type="NCBI Taxonomy" id="2818044"/>
    <lineage>
        <taxon>Bacteria</taxon>
        <taxon>Bacillati</taxon>
        <taxon>Bacillota</taxon>
        <taxon>Clostridia</taxon>
        <taxon>Peptostreptococcales</taxon>
        <taxon>Anaerovoracaceae</taxon>
        <taxon>Sinanaerobacter</taxon>
    </lineage>
</organism>
<dbReference type="GO" id="GO:0008775">
    <property type="term" value="F:acetate CoA-transferase activity"/>
    <property type="evidence" value="ECO:0007669"/>
    <property type="project" value="InterPro"/>
</dbReference>
<evidence type="ECO:0000259" key="4">
    <source>
        <dbReference type="Pfam" id="PF13336"/>
    </source>
</evidence>
<dbReference type="Gene3D" id="3.40.1080.20">
    <property type="entry name" value="Acetyl-CoA hydrolase/transferase C-terminal domain"/>
    <property type="match status" value="1"/>
</dbReference>
<comment type="caution">
    <text evidence="5">The sequence shown here is derived from an EMBL/GenBank/DDBJ whole genome shotgun (WGS) entry which is preliminary data.</text>
</comment>
<dbReference type="Pfam" id="PF13336">
    <property type="entry name" value="AcetylCoA_hyd_C"/>
    <property type="match status" value="1"/>
</dbReference>
<evidence type="ECO:0000313" key="6">
    <source>
        <dbReference type="Proteomes" id="UP000675664"/>
    </source>
</evidence>
<dbReference type="RefSeq" id="WP_227020205.1">
    <property type="nucleotide sequence ID" value="NZ_JAGSND010000020.1"/>
</dbReference>
<keyword evidence="6" id="KW-1185">Reference proteome</keyword>
<evidence type="ECO:0000256" key="2">
    <source>
        <dbReference type="ARBA" id="ARBA00022679"/>
    </source>
</evidence>
<gene>
    <name evidence="5" type="ORF">KCX82_19560</name>
</gene>
<sequence>MFDWHSKYGDLLKDAETAVKDIKSGDFIVTGMMEPVELLRALKNRDDLKNVMLFCAQSLQGMIGEVANETKSDIRAVTPFIDPHPNLQKAKDAGKVDFMPASFSSWAKINKSVTNCNVLLLTITPPDKNGYVTLSTYPEHVVSLLDTADVVIGEVNENVPITYGCPVMHVSRFTSIVESKTNWNFLIRDEVGEYWKDEQAKQMGGYLSELVEDGATIELGVGGMNGNAILNMEGVKDLGIHTEYFGDVLMELMKKGVVNNSRKSINKGFSVATMGSGSKKFYEFVHENRAVRFMPCEYVLKMSVMTANSKFTAINTASQIDLQGQINGEFIKGKQYSGIGGQGDFAKAACSVPDGKSIMAIASTTKNGKYSKIVPCYENRLTPITTTRNDVEYVVTEFGIAQLLGQTLPQRVENLISIAHPKFRDELTEEAKKIGLI</sequence>
<dbReference type="EMBL" id="JAGSND010000020">
    <property type="protein sequence ID" value="MBR0600085.1"/>
    <property type="molecule type" value="Genomic_DNA"/>
</dbReference>
<dbReference type="PANTHER" id="PTHR21432:SF20">
    <property type="entry name" value="ACETYL-COA HYDROLASE"/>
    <property type="match status" value="1"/>
</dbReference>
<keyword evidence="2" id="KW-0808">Transferase</keyword>
<dbReference type="Gene3D" id="3.30.750.70">
    <property type="entry name" value="4-hydroxybutyrate coenzyme like domains"/>
    <property type="match status" value="1"/>
</dbReference>
<dbReference type="Gene3D" id="3.40.1080.10">
    <property type="entry name" value="Glutaconate Coenzyme A-transferase"/>
    <property type="match status" value="1"/>
</dbReference>
<comment type="similarity">
    <text evidence="1">Belongs to the acetyl-CoA hydrolase/transferase family.</text>
</comment>